<feature type="transmembrane region" description="Helical" evidence="19">
    <location>
        <begin position="59"/>
        <end position="79"/>
    </location>
</feature>
<evidence type="ECO:0000256" key="3">
    <source>
        <dbReference type="ARBA" id="ARBA00004663"/>
    </source>
</evidence>
<dbReference type="RefSeq" id="WP_092067701.1">
    <property type="nucleotide sequence ID" value="NZ_FNHB01000001.1"/>
</dbReference>
<evidence type="ECO:0000256" key="19">
    <source>
        <dbReference type="HAMAP-Rule" id="MF_00719"/>
    </source>
</evidence>
<evidence type="ECO:0000256" key="10">
    <source>
        <dbReference type="ARBA" id="ARBA00022692"/>
    </source>
</evidence>
<gene>
    <name evidence="19" type="primary">cobS</name>
    <name evidence="20" type="ORF">SAMN04488502_101365</name>
</gene>
<dbReference type="GO" id="GO:0009236">
    <property type="term" value="P:cobalamin biosynthetic process"/>
    <property type="evidence" value="ECO:0007669"/>
    <property type="project" value="UniProtKB-UniRule"/>
</dbReference>
<dbReference type="GO" id="GO:0008818">
    <property type="term" value="F:cobalamin 5'-phosphate synthase activity"/>
    <property type="evidence" value="ECO:0007669"/>
    <property type="project" value="UniProtKB-UniRule"/>
</dbReference>
<accession>A0A1G9LJ90</accession>
<dbReference type="InterPro" id="IPR003805">
    <property type="entry name" value="CobS"/>
</dbReference>
<dbReference type="Proteomes" id="UP000214880">
    <property type="component" value="Unassembled WGS sequence"/>
</dbReference>
<dbReference type="UniPathway" id="UPA00148">
    <property type="reaction ID" value="UER00238"/>
</dbReference>
<comment type="similarity">
    <text evidence="4 19">Belongs to the CobS family.</text>
</comment>
<evidence type="ECO:0000256" key="11">
    <source>
        <dbReference type="ARBA" id="ARBA00022842"/>
    </source>
</evidence>
<comment type="subcellular location">
    <subcellularLocation>
        <location evidence="2 19">Cell membrane</location>
        <topology evidence="2 19">Multi-pass membrane protein</topology>
    </subcellularLocation>
</comment>
<feature type="transmembrane region" description="Helical" evidence="19">
    <location>
        <begin position="142"/>
        <end position="162"/>
    </location>
</feature>
<dbReference type="GO" id="GO:0005886">
    <property type="term" value="C:plasma membrane"/>
    <property type="evidence" value="ECO:0007669"/>
    <property type="project" value="UniProtKB-SubCell"/>
</dbReference>
<dbReference type="OrthoDB" id="9794626at2"/>
<name>A0A1G9LJ90_9FIRM</name>
<keyword evidence="9 19" id="KW-0808">Transferase</keyword>
<keyword evidence="10 19" id="KW-0812">Transmembrane</keyword>
<evidence type="ECO:0000256" key="17">
    <source>
        <dbReference type="ARBA" id="ARBA00048623"/>
    </source>
</evidence>
<evidence type="ECO:0000256" key="14">
    <source>
        <dbReference type="ARBA" id="ARBA00025228"/>
    </source>
</evidence>
<comment type="pathway">
    <text evidence="3 19">Cofactor biosynthesis; adenosylcobalamin biosynthesis; adenosylcobalamin from cob(II)yrinate a,c-diamide: step 7/7.</text>
</comment>
<protein>
    <recommendedName>
        <fullName evidence="6 19">Adenosylcobinamide-GDP ribazoletransferase</fullName>
        <ecNumber evidence="5 19">2.7.8.26</ecNumber>
    </recommendedName>
    <alternativeName>
        <fullName evidence="16 19">Cobalamin synthase</fullName>
    </alternativeName>
    <alternativeName>
        <fullName evidence="15 19">Cobalamin-5'-phosphate synthase</fullName>
    </alternativeName>
</protein>
<comment type="function">
    <text evidence="14 19">Joins adenosylcobinamide-GDP and alpha-ribazole to generate adenosylcobalamin (Ado-cobalamin). Also synthesizes adenosylcobalamin 5'-phosphate from adenosylcobinamide-GDP and alpha-ribazole 5'-phosphate.</text>
</comment>
<dbReference type="EC" id="2.7.8.26" evidence="5 19"/>
<evidence type="ECO:0000256" key="13">
    <source>
        <dbReference type="ARBA" id="ARBA00023136"/>
    </source>
</evidence>
<keyword evidence="11 19" id="KW-0460">Magnesium</keyword>
<keyword evidence="13 19" id="KW-0472">Membrane</keyword>
<sequence length="248" mass="26541">MQDFITGLQFLTRIKLVNQTDWSPEKFGRSVKYFPLVGAVLGMVLAFAAYALISLLPLIGIYLPPHIVAAVLLAFTIALSGGIQCDGFMDTMDGIFSGRSKERMLEIMKDSRVGANGVTAFCSLMLIKWSLLLDLPPADLPIALFIMPVLGRFAMVVGITLFPYARPDGIGKAFANHATKKSLLLALLLAALLTAPAAAKGLAALAVTILAAYAFSSYITKLLDGLTGDIYGALTEITEILVLLVFVL</sequence>
<dbReference type="PANTHER" id="PTHR34148">
    <property type="entry name" value="ADENOSYLCOBINAMIDE-GDP RIBAZOLETRANSFERASE"/>
    <property type="match status" value="1"/>
</dbReference>
<dbReference type="PANTHER" id="PTHR34148:SF1">
    <property type="entry name" value="ADENOSYLCOBINAMIDE-GDP RIBAZOLETRANSFERASE"/>
    <property type="match status" value="1"/>
</dbReference>
<organism evidence="20 21">
    <name type="scientific">Dendrosporobacter quercicolus</name>
    <dbReference type="NCBI Taxonomy" id="146817"/>
    <lineage>
        <taxon>Bacteria</taxon>
        <taxon>Bacillati</taxon>
        <taxon>Bacillota</taxon>
        <taxon>Negativicutes</taxon>
        <taxon>Selenomonadales</taxon>
        <taxon>Sporomusaceae</taxon>
        <taxon>Dendrosporobacter</taxon>
    </lineage>
</organism>
<evidence type="ECO:0000313" key="20">
    <source>
        <dbReference type="EMBL" id="SDL61898.1"/>
    </source>
</evidence>
<proteinExistence type="inferred from homology"/>
<evidence type="ECO:0000256" key="4">
    <source>
        <dbReference type="ARBA" id="ARBA00010561"/>
    </source>
</evidence>
<comment type="catalytic activity">
    <reaction evidence="18 19">
        <text>alpha-ribazole 5'-phosphate + adenosylcob(III)inamide-GDP = adenosylcob(III)alamin 5'-phosphate + GMP + H(+)</text>
        <dbReference type="Rhea" id="RHEA:23560"/>
        <dbReference type="ChEBI" id="CHEBI:15378"/>
        <dbReference type="ChEBI" id="CHEBI:57918"/>
        <dbReference type="ChEBI" id="CHEBI:58115"/>
        <dbReference type="ChEBI" id="CHEBI:60487"/>
        <dbReference type="ChEBI" id="CHEBI:60493"/>
        <dbReference type="EC" id="2.7.8.26"/>
    </reaction>
</comment>
<keyword evidence="21" id="KW-1185">Reference proteome</keyword>
<dbReference type="STRING" id="146817.SAMN04488502_101365"/>
<evidence type="ECO:0000256" key="18">
    <source>
        <dbReference type="ARBA" id="ARBA00049504"/>
    </source>
</evidence>
<evidence type="ECO:0000256" key="5">
    <source>
        <dbReference type="ARBA" id="ARBA00013200"/>
    </source>
</evidence>
<dbReference type="EMBL" id="FNHB01000001">
    <property type="protein sequence ID" value="SDL61898.1"/>
    <property type="molecule type" value="Genomic_DNA"/>
</dbReference>
<keyword evidence="12 19" id="KW-1133">Transmembrane helix</keyword>
<dbReference type="Pfam" id="PF02654">
    <property type="entry name" value="CobS"/>
    <property type="match status" value="1"/>
</dbReference>
<evidence type="ECO:0000256" key="6">
    <source>
        <dbReference type="ARBA" id="ARBA00015850"/>
    </source>
</evidence>
<evidence type="ECO:0000256" key="16">
    <source>
        <dbReference type="ARBA" id="ARBA00032853"/>
    </source>
</evidence>
<comment type="cofactor">
    <cofactor evidence="1 19">
        <name>Mg(2+)</name>
        <dbReference type="ChEBI" id="CHEBI:18420"/>
    </cofactor>
</comment>
<evidence type="ECO:0000256" key="1">
    <source>
        <dbReference type="ARBA" id="ARBA00001946"/>
    </source>
</evidence>
<keyword evidence="8 19" id="KW-0169">Cobalamin biosynthesis</keyword>
<evidence type="ECO:0000256" key="8">
    <source>
        <dbReference type="ARBA" id="ARBA00022573"/>
    </source>
</evidence>
<evidence type="ECO:0000256" key="12">
    <source>
        <dbReference type="ARBA" id="ARBA00022989"/>
    </source>
</evidence>
<evidence type="ECO:0000256" key="2">
    <source>
        <dbReference type="ARBA" id="ARBA00004651"/>
    </source>
</evidence>
<dbReference type="HAMAP" id="MF_00719">
    <property type="entry name" value="CobS"/>
    <property type="match status" value="1"/>
</dbReference>
<evidence type="ECO:0000256" key="7">
    <source>
        <dbReference type="ARBA" id="ARBA00022475"/>
    </source>
</evidence>
<feature type="transmembrane region" description="Helical" evidence="19">
    <location>
        <begin position="183"/>
        <end position="215"/>
    </location>
</feature>
<evidence type="ECO:0000256" key="9">
    <source>
        <dbReference type="ARBA" id="ARBA00022679"/>
    </source>
</evidence>
<keyword evidence="7 19" id="KW-1003">Cell membrane</keyword>
<dbReference type="GO" id="GO:0051073">
    <property type="term" value="F:adenosylcobinamide-GDP ribazoletransferase activity"/>
    <property type="evidence" value="ECO:0007669"/>
    <property type="project" value="UniProtKB-UniRule"/>
</dbReference>
<feature type="transmembrane region" description="Helical" evidence="19">
    <location>
        <begin position="230"/>
        <end position="247"/>
    </location>
</feature>
<dbReference type="NCBIfam" id="TIGR00317">
    <property type="entry name" value="cobS"/>
    <property type="match status" value="1"/>
</dbReference>
<feature type="transmembrane region" description="Helical" evidence="19">
    <location>
        <begin position="33"/>
        <end position="53"/>
    </location>
</feature>
<reference evidence="20 21" key="1">
    <citation type="submission" date="2016-10" db="EMBL/GenBank/DDBJ databases">
        <authorList>
            <person name="de Groot N.N."/>
        </authorList>
    </citation>
    <scope>NUCLEOTIDE SEQUENCE [LARGE SCALE GENOMIC DNA]</scope>
    <source>
        <strain evidence="20 21">DSM 1736</strain>
    </source>
</reference>
<feature type="transmembrane region" description="Helical" evidence="19">
    <location>
        <begin position="113"/>
        <end position="130"/>
    </location>
</feature>
<dbReference type="AlphaFoldDB" id="A0A1G9LJ90"/>
<comment type="catalytic activity">
    <reaction evidence="17 19">
        <text>alpha-ribazole + adenosylcob(III)inamide-GDP = adenosylcob(III)alamin + GMP + H(+)</text>
        <dbReference type="Rhea" id="RHEA:16049"/>
        <dbReference type="ChEBI" id="CHEBI:10329"/>
        <dbReference type="ChEBI" id="CHEBI:15378"/>
        <dbReference type="ChEBI" id="CHEBI:18408"/>
        <dbReference type="ChEBI" id="CHEBI:58115"/>
        <dbReference type="ChEBI" id="CHEBI:60487"/>
        <dbReference type="EC" id="2.7.8.26"/>
    </reaction>
</comment>
<evidence type="ECO:0000313" key="21">
    <source>
        <dbReference type="Proteomes" id="UP000214880"/>
    </source>
</evidence>
<evidence type="ECO:0000256" key="15">
    <source>
        <dbReference type="ARBA" id="ARBA00032605"/>
    </source>
</evidence>